<proteinExistence type="predicted"/>
<name>A0A223LFB0_9CAUD</name>
<dbReference type="Pfam" id="PF11649">
    <property type="entry name" value="T4_neck-protein"/>
    <property type="match status" value="1"/>
</dbReference>
<evidence type="ECO:0000256" key="1">
    <source>
        <dbReference type="SAM" id="MobiDB-lite"/>
    </source>
</evidence>
<dbReference type="EMBL" id="MF448340">
    <property type="protein sequence ID" value="ASU00179.1"/>
    <property type="molecule type" value="Genomic_DNA"/>
</dbReference>
<reference evidence="2 3" key="1">
    <citation type="submission" date="2017-07" db="EMBL/GenBank/DDBJ databases">
        <title>In vitro design and evaluation of phage cocktails against multidrug-resistant Aeromonas salmonicida.</title>
        <authorList>
            <person name="Chen L."/>
            <person name="Yuan S."/>
            <person name="Ma Y."/>
        </authorList>
    </citation>
    <scope>NUCLEOTIDE SEQUENCE [LARGE SCALE GENOMIC DNA]</scope>
</reference>
<protein>
    <submittedName>
        <fullName evidence="2">Neck protein</fullName>
    </submittedName>
</protein>
<organism evidence="2 3">
    <name type="scientific">Aeromonas phage AS-zj</name>
    <dbReference type="NCBI Taxonomy" id="2024208"/>
    <lineage>
        <taxon>Viruses</taxon>
        <taxon>Duplodnaviria</taxon>
        <taxon>Heunggongvirae</taxon>
        <taxon>Uroviricota</taxon>
        <taxon>Caudoviricetes</taxon>
        <taxon>Pantevenvirales</taxon>
        <taxon>Straboviridae</taxon>
        <taxon>Emmerichvirinae</taxon>
        <taxon>Ceceduovirus</taxon>
        <taxon>Ceceduovirus aszj</taxon>
    </lineage>
</organism>
<dbReference type="InterPro" id="IPR021674">
    <property type="entry name" value="Phage_T4_Gp14_neck-protein"/>
</dbReference>
<sequence length="263" mass="30399">MYDSNLFARLEDGSGYEDSTNKKEVLNPHVNNYGHGYTQAFARHLMSEAIQMKGIEVFYIRRELVKLDLLYGEDMQSKFNNAFRVAMYLENFEGYQGRQEFFSKFGMSVNDEAEFSVSPELFNRQGDGEKAREGDLIYFPMNNALFEVTWVEPNNPFYQNGQETLYKITAQKFIYSGEEIQPEFSPSDYIMNPALDPVRKLDKRVDTSILEYEEDDFVSDEADDFVEEFDVLIGTGAPVAEAPYQPFVNGQTNKDPFSDLDFR</sequence>
<evidence type="ECO:0000313" key="3">
    <source>
        <dbReference type="Proteomes" id="UP000226092"/>
    </source>
</evidence>
<dbReference type="RefSeq" id="YP_009834673.1">
    <property type="nucleotide sequence ID" value="NC_048673.1"/>
</dbReference>
<evidence type="ECO:0000313" key="2">
    <source>
        <dbReference type="EMBL" id="ASU00179.1"/>
    </source>
</evidence>
<feature type="region of interest" description="Disordered" evidence="1">
    <location>
        <begin position="244"/>
        <end position="263"/>
    </location>
</feature>
<dbReference type="KEGG" id="vg:55604740"/>
<dbReference type="Proteomes" id="UP000226092">
    <property type="component" value="Segment"/>
</dbReference>
<keyword evidence="3" id="KW-1185">Reference proteome</keyword>
<dbReference type="GeneID" id="55604740"/>
<accession>A0A223LFB0</accession>